<dbReference type="Proteomes" id="UP000664698">
    <property type="component" value="Unassembled WGS sequence"/>
</dbReference>
<keyword evidence="2" id="KW-1185">Reference proteome</keyword>
<evidence type="ECO:0000313" key="2">
    <source>
        <dbReference type="Proteomes" id="UP000664698"/>
    </source>
</evidence>
<protein>
    <submittedName>
        <fullName evidence="1">Uncharacterized protein</fullName>
    </submittedName>
</protein>
<proteinExistence type="predicted"/>
<comment type="caution">
    <text evidence="1">The sequence shown here is derived from an EMBL/GenBank/DDBJ whole genome shotgun (WGS) entry which is preliminary data.</text>
</comment>
<organism evidence="1 2">
    <name type="scientific">Algoriphagus aestuariicola</name>
    <dbReference type="NCBI Taxonomy" id="1852016"/>
    <lineage>
        <taxon>Bacteria</taxon>
        <taxon>Pseudomonadati</taxon>
        <taxon>Bacteroidota</taxon>
        <taxon>Cytophagia</taxon>
        <taxon>Cytophagales</taxon>
        <taxon>Cyclobacteriaceae</taxon>
        <taxon>Algoriphagus</taxon>
    </lineage>
</organism>
<gene>
    <name evidence="1" type="ORF">J0A67_01300</name>
</gene>
<evidence type="ECO:0000313" key="1">
    <source>
        <dbReference type="EMBL" id="MBN7799472.1"/>
    </source>
</evidence>
<name>A0ABS3BJL9_9BACT</name>
<dbReference type="EMBL" id="JAFKCW010000001">
    <property type="protein sequence ID" value="MBN7799472.1"/>
    <property type="molecule type" value="Genomic_DNA"/>
</dbReference>
<sequence length="366" mass="42325">MRTLLVFFFCISFLAQEVAAQRVLLRLIPGQKAALETEYRYKEVFDHRIKKSSIGEVFERAGHKLPVVIDGDLEQSAARFFEESIQPKDSAEKEIQVRIYNIDLSEVFNPETKLYEGQLELEIGFFVVGSFDPVHLLDYSGAIQYQRSGFRMNRVEEVLNRLFYNSLVYFDAWIKGQALSNRALAKSFRLDIVEPDRVSKVDKVYYDPDRPLVWNDFKARPNPGSKNNATIFTSFSLGGVSLMDSGSVVQTLEINVYMLPMQSWVKEPSAYGLNHEQRHFDVVRIVADRLIHRLENMDLSLDFYQAQINEAYLDAYREMNRLQELYEQGVNHGLDLEGQAQWNQWIDEALAGDWKRIEGLLAGVKR</sequence>
<reference evidence="1 2" key="1">
    <citation type="submission" date="2021-03" db="EMBL/GenBank/DDBJ databases">
        <title>novel species isolated from a fishpond in China.</title>
        <authorList>
            <person name="Lu H."/>
            <person name="Cai Z."/>
        </authorList>
    </citation>
    <scope>NUCLEOTIDE SEQUENCE [LARGE SCALE GENOMIC DNA]</scope>
    <source>
        <strain evidence="1 2">JCM 31546</strain>
    </source>
</reference>
<accession>A0ABS3BJL9</accession>
<dbReference type="RefSeq" id="WP_206567464.1">
    <property type="nucleotide sequence ID" value="NZ_JAFKCW010000001.1"/>
</dbReference>